<dbReference type="Pfam" id="PF00874">
    <property type="entry name" value="PRD"/>
    <property type="match status" value="2"/>
</dbReference>
<dbReference type="InterPro" id="IPR011608">
    <property type="entry name" value="PRD"/>
</dbReference>
<dbReference type="PANTHER" id="PTHR30185">
    <property type="entry name" value="CRYPTIC BETA-GLUCOSIDE BGL OPERON ANTITERMINATOR"/>
    <property type="match status" value="1"/>
</dbReference>
<evidence type="ECO:0000313" key="4">
    <source>
        <dbReference type="Proteomes" id="UP000830167"/>
    </source>
</evidence>
<evidence type="ECO:0000313" key="3">
    <source>
        <dbReference type="EMBL" id="UOF89846.1"/>
    </source>
</evidence>
<accession>A0ABY4CH54</accession>
<dbReference type="PROSITE" id="PS51372">
    <property type="entry name" value="PRD_2"/>
    <property type="match status" value="1"/>
</dbReference>
<dbReference type="PANTHER" id="PTHR30185:SF15">
    <property type="entry name" value="CRYPTIC BETA-GLUCOSIDE BGL OPERON ANTITERMINATOR"/>
    <property type="match status" value="1"/>
</dbReference>
<dbReference type="RefSeq" id="WP_347436538.1">
    <property type="nucleotide sequence ID" value="NZ_CP089291.1"/>
</dbReference>
<name>A0ABY4CH54_9BACL</name>
<dbReference type="Gene3D" id="1.10.1790.10">
    <property type="entry name" value="PRD domain"/>
    <property type="match status" value="2"/>
</dbReference>
<dbReference type="InterPro" id="IPR050661">
    <property type="entry name" value="BglG_antiterminators"/>
</dbReference>
<dbReference type="Proteomes" id="UP000830167">
    <property type="component" value="Chromosome"/>
</dbReference>
<protein>
    <submittedName>
        <fullName evidence="3">PRD domain-containing protein</fullName>
    </submittedName>
</protein>
<dbReference type="SUPFAM" id="SSF63520">
    <property type="entry name" value="PTS-regulatory domain, PRD"/>
    <property type="match status" value="2"/>
</dbReference>
<proteinExistence type="predicted"/>
<evidence type="ECO:0000256" key="1">
    <source>
        <dbReference type="ARBA" id="ARBA00022737"/>
    </source>
</evidence>
<keyword evidence="4" id="KW-1185">Reference proteome</keyword>
<gene>
    <name evidence="3" type="ORF">LSG31_18520</name>
</gene>
<keyword evidence="1" id="KW-0677">Repeat</keyword>
<feature type="domain" description="PRD" evidence="2">
    <location>
        <begin position="7"/>
        <end position="124"/>
    </location>
</feature>
<evidence type="ECO:0000259" key="2">
    <source>
        <dbReference type="PROSITE" id="PS51372"/>
    </source>
</evidence>
<dbReference type="EMBL" id="CP089291">
    <property type="protein sequence ID" value="UOF89846.1"/>
    <property type="molecule type" value="Genomic_DNA"/>
</dbReference>
<sequence length="173" mass="19345">MDIRIFQTTREASVYSAAILEQTIKNHRNPVLGLATGSTPIPLVDTIHAALIDHVNFAIERHKKGINLSNPFTYEIKHLYPDDYNISEQAVQYINDKLGVDLPEEEVAFLATHFHSARTFTKSSDTLGVARLVSTIAKARSIADDLSERLGTTVPDEEVGFLTLHLERLSFEK</sequence>
<organism evidence="3 4">
    <name type="scientific">Fodinisporobacter ferrooxydans</name>
    <dbReference type="NCBI Taxonomy" id="2901836"/>
    <lineage>
        <taxon>Bacteria</taxon>
        <taxon>Bacillati</taxon>
        <taxon>Bacillota</taxon>
        <taxon>Bacilli</taxon>
        <taxon>Bacillales</taxon>
        <taxon>Alicyclobacillaceae</taxon>
        <taxon>Fodinisporobacter</taxon>
    </lineage>
</organism>
<reference evidence="3" key="1">
    <citation type="submission" date="2021-12" db="EMBL/GenBank/DDBJ databases">
        <title>Alicyclobacillaceae gen. nov., sp. nov., isolated from chalcocite enrichment system.</title>
        <authorList>
            <person name="Jiang Z."/>
        </authorList>
    </citation>
    <scope>NUCLEOTIDE SEQUENCE</scope>
    <source>
        <strain evidence="3">MYW30-H2</strain>
    </source>
</reference>
<dbReference type="InterPro" id="IPR036634">
    <property type="entry name" value="PRD_sf"/>
</dbReference>